<protein>
    <submittedName>
        <fullName evidence="1">Uncharacterized protein</fullName>
    </submittedName>
</protein>
<name>A0A9D9IUX6_9BACT</name>
<evidence type="ECO:0000313" key="1">
    <source>
        <dbReference type="EMBL" id="MBO8477928.1"/>
    </source>
</evidence>
<proteinExistence type="predicted"/>
<accession>A0A9D9IUX6</accession>
<comment type="caution">
    <text evidence="1">The sequence shown here is derived from an EMBL/GenBank/DDBJ whole genome shotgun (WGS) entry which is preliminary data.</text>
</comment>
<reference evidence="1" key="1">
    <citation type="submission" date="2020-10" db="EMBL/GenBank/DDBJ databases">
        <authorList>
            <person name="Gilroy R."/>
        </authorList>
    </citation>
    <scope>NUCLEOTIDE SEQUENCE</scope>
    <source>
        <strain evidence="1">2478</strain>
    </source>
</reference>
<sequence length="120" mass="13472">MALTAAVTLGNGEVLYLENAIFFDQRADSYHGSDSYGAGVLQFYFLDCSSDRKSMSHMDDYQKIGYFSQQLRTYDIKRLQIENFSVDFDIFPTAATIGSMFNTLAEKTGGNVCFPLEETV</sequence>
<reference evidence="1" key="2">
    <citation type="journal article" date="2021" name="PeerJ">
        <title>Extensive microbial diversity within the chicken gut microbiome revealed by metagenomics and culture.</title>
        <authorList>
            <person name="Gilroy R."/>
            <person name="Ravi A."/>
            <person name="Getino M."/>
            <person name="Pursley I."/>
            <person name="Horton D.L."/>
            <person name="Alikhan N.F."/>
            <person name="Baker D."/>
            <person name="Gharbi K."/>
            <person name="Hall N."/>
            <person name="Watson M."/>
            <person name="Adriaenssens E.M."/>
            <person name="Foster-Nyarko E."/>
            <person name="Jarju S."/>
            <person name="Secka A."/>
            <person name="Antonio M."/>
            <person name="Oren A."/>
            <person name="Chaudhuri R.R."/>
            <person name="La Ragione R."/>
            <person name="Hildebrand F."/>
            <person name="Pallen M.J."/>
        </authorList>
    </citation>
    <scope>NUCLEOTIDE SEQUENCE</scope>
    <source>
        <strain evidence="1">2478</strain>
    </source>
</reference>
<gene>
    <name evidence="1" type="ORF">IAB80_03420</name>
</gene>
<dbReference type="EMBL" id="JADILZ010000028">
    <property type="protein sequence ID" value="MBO8477928.1"/>
    <property type="molecule type" value="Genomic_DNA"/>
</dbReference>
<evidence type="ECO:0000313" key="2">
    <source>
        <dbReference type="Proteomes" id="UP000823771"/>
    </source>
</evidence>
<dbReference type="Proteomes" id="UP000823771">
    <property type="component" value="Unassembled WGS sequence"/>
</dbReference>
<dbReference type="AlphaFoldDB" id="A0A9D9IUX6"/>
<organism evidence="1 2">
    <name type="scientific">Candidatus Cryptobacteroides excrementipullorum</name>
    <dbReference type="NCBI Taxonomy" id="2840761"/>
    <lineage>
        <taxon>Bacteria</taxon>
        <taxon>Pseudomonadati</taxon>
        <taxon>Bacteroidota</taxon>
        <taxon>Bacteroidia</taxon>
        <taxon>Bacteroidales</taxon>
        <taxon>Candidatus Cryptobacteroides</taxon>
    </lineage>
</organism>